<proteinExistence type="predicted"/>
<name>A0A347VQ88_9HELI</name>
<reference evidence="2" key="3">
    <citation type="submission" date="2018-04" db="EMBL/GenBank/DDBJ databases">
        <authorList>
            <person name="Sheh A."/>
            <person name="Shen Z."/>
            <person name="Mannion A.J."/>
            <person name="Fox J.G."/>
        </authorList>
    </citation>
    <scope>NUCLEOTIDE SEQUENCE</scope>
    <source>
        <strain evidence="2">MIT 97-6194</strain>
    </source>
</reference>
<accession>A0A347VQ88</accession>
<evidence type="ECO:0000313" key="3">
    <source>
        <dbReference type="Proteomes" id="UP000029714"/>
    </source>
</evidence>
<dbReference type="EMBL" id="QBIU01000002">
    <property type="protein sequence ID" value="MWV70238.1"/>
    <property type="molecule type" value="Genomic_DNA"/>
</dbReference>
<dbReference type="Proteomes" id="UP000029714">
    <property type="component" value="Unassembled WGS sequence"/>
</dbReference>
<evidence type="ECO:0000313" key="2">
    <source>
        <dbReference type="EMBL" id="TLD95203.1"/>
    </source>
</evidence>
<reference evidence="2 3" key="1">
    <citation type="journal article" date="2014" name="Genome Announc.">
        <title>Draft genome sequences of eight enterohepatic helicobacter species isolated from both laboratory and wild rodents.</title>
        <authorList>
            <person name="Sheh A."/>
            <person name="Shen Z."/>
            <person name="Fox J.G."/>
        </authorList>
    </citation>
    <scope>NUCLEOTIDE SEQUENCE [LARGE SCALE GENOMIC DNA]</scope>
    <source>
        <strain evidence="2 3">MIT 97-6194</strain>
    </source>
</reference>
<reference evidence="2 3" key="2">
    <citation type="journal article" date="2016" name="Infect. Immun.">
        <title>Helicobacter saguini, a Novel Helicobacter Isolated from Cotton-Top Tamarins with Ulcerative Colitis, Has Proinflammatory Properties and Induces Typhlocolitis and Dysplasia in Gnotobiotic IL-10-/- Mice.</title>
        <authorList>
            <person name="Shen Z."/>
            <person name="Mannion A."/>
            <person name="Whary M.T."/>
            <person name="Muthupalani S."/>
            <person name="Sheh A."/>
            <person name="Feng Y."/>
            <person name="Gong G."/>
            <person name="Vandamme P."/>
            <person name="Holcombe H.R."/>
            <person name="Paster B.J."/>
            <person name="Fox J.G."/>
        </authorList>
    </citation>
    <scope>NUCLEOTIDE SEQUENCE [LARGE SCALE GENOMIC DNA]</scope>
    <source>
        <strain evidence="2 3">MIT 97-6194</strain>
    </source>
</reference>
<dbReference type="STRING" id="1548018.LS64_01340"/>
<evidence type="ECO:0008006" key="5">
    <source>
        <dbReference type="Google" id="ProtNLM"/>
    </source>
</evidence>
<organism evidence="2 3">
    <name type="scientific">Helicobacter saguini</name>
    <dbReference type="NCBI Taxonomy" id="1548018"/>
    <lineage>
        <taxon>Bacteria</taxon>
        <taxon>Pseudomonadati</taxon>
        <taxon>Campylobacterota</taxon>
        <taxon>Epsilonproteobacteria</taxon>
        <taxon>Campylobacterales</taxon>
        <taxon>Helicobacteraceae</taxon>
        <taxon>Helicobacter</taxon>
    </lineage>
</organism>
<dbReference type="OrthoDB" id="5391994at2"/>
<dbReference type="Proteomes" id="UP000477070">
    <property type="component" value="Unassembled WGS sequence"/>
</dbReference>
<evidence type="ECO:0000313" key="1">
    <source>
        <dbReference type="EMBL" id="MWV70238.1"/>
    </source>
</evidence>
<evidence type="ECO:0000313" key="4">
    <source>
        <dbReference type="Proteomes" id="UP000477070"/>
    </source>
</evidence>
<dbReference type="EMBL" id="JRMP02000003">
    <property type="protein sequence ID" value="TLD95203.1"/>
    <property type="molecule type" value="Genomic_DNA"/>
</dbReference>
<gene>
    <name evidence="1" type="ORF">DCO61_09560</name>
    <name evidence="2" type="ORF">LS64_002230</name>
</gene>
<sequence length="122" mass="14800">MKMFGKDYKHTKVRKDSKFIYIEKCIDKKRIRFSTSLDVNVENMDYVESNYKILIQKYLCEFKKQVYSDSKYSIANYGKIVLELEKAHLKDSTFTRYKNVFENFKILSFIESFILKIIIYRI</sequence>
<dbReference type="RefSeq" id="WP_034569611.1">
    <property type="nucleotide sequence ID" value="NZ_JRMP02000003.1"/>
</dbReference>
<keyword evidence="3" id="KW-1185">Reference proteome</keyword>
<dbReference type="AlphaFoldDB" id="A0A347VQ88"/>
<protein>
    <recommendedName>
        <fullName evidence="5">Integrase SAM-like N-terminal domain-containing protein</fullName>
    </recommendedName>
</protein>
<comment type="caution">
    <text evidence="2">The sequence shown here is derived from an EMBL/GenBank/DDBJ whole genome shotgun (WGS) entry which is preliminary data.</text>
</comment>
<reference evidence="1 4" key="4">
    <citation type="submission" date="2019-12" db="EMBL/GenBank/DDBJ databases">
        <title>Multi-Generational Helicobacter saguini Isolates.</title>
        <authorList>
            <person name="Mannion A."/>
            <person name="Shen Z."/>
            <person name="Fox J.G."/>
        </authorList>
    </citation>
    <scope>NUCLEOTIDE SEQUENCE [LARGE SCALE GENOMIC DNA]</scope>
    <source>
        <strain evidence="1">16-048</strain>
        <strain evidence="4">16-048 (F4)</strain>
    </source>
</reference>